<evidence type="ECO:0000256" key="9">
    <source>
        <dbReference type="ARBA" id="ARBA00023157"/>
    </source>
</evidence>
<evidence type="ECO:0000256" key="12">
    <source>
        <dbReference type="PROSITE-ProRule" id="PRU00460"/>
    </source>
</evidence>
<feature type="disulfide bond" evidence="12">
    <location>
        <begin position="546"/>
        <end position="555"/>
    </location>
</feature>
<evidence type="ECO:0000256" key="7">
    <source>
        <dbReference type="ARBA" id="ARBA00022889"/>
    </source>
</evidence>
<feature type="disulfide bond" evidence="12">
    <location>
        <begin position="38"/>
        <end position="55"/>
    </location>
</feature>
<dbReference type="SMART" id="SM00180">
    <property type="entry name" value="EGF_Lam"/>
    <property type="match status" value="9"/>
</dbReference>
<evidence type="ECO:0000313" key="17">
    <source>
        <dbReference type="RefSeq" id="XP_013924243.1"/>
    </source>
</evidence>
<evidence type="ECO:0000256" key="10">
    <source>
        <dbReference type="ARBA" id="ARBA00023180"/>
    </source>
</evidence>
<dbReference type="PROSITE" id="PS51115">
    <property type="entry name" value="LAMININ_IVA"/>
    <property type="match status" value="1"/>
</dbReference>
<dbReference type="GO" id="GO:0005576">
    <property type="term" value="C:extracellular region"/>
    <property type="evidence" value="ECO:0007669"/>
    <property type="project" value="UniProtKB-ARBA"/>
</dbReference>
<dbReference type="SMART" id="SM00181">
    <property type="entry name" value="EGF"/>
    <property type="match status" value="7"/>
</dbReference>
<gene>
    <name evidence="17" type="primary">LOC106550797</name>
</gene>
<keyword evidence="11 12" id="KW-0424">Laminin EGF-like domain</keyword>
<feature type="domain" description="Laminin EGF-like" evidence="14">
    <location>
        <begin position="479"/>
        <end position="525"/>
    </location>
</feature>
<evidence type="ECO:0000256" key="13">
    <source>
        <dbReference type="SAM" id="Coils"/>
    </source>
</evidence>
<feature type="coiled-coil region" evidence="13">
    <location>
        <begin position="632"/>
        <end position="707"/>
    </location>
</feature>
<feature type="disulfide bond" evidence="12">
    <location>
        <begin position="450"/>
        <end position="459"/>
    </location>
</feature>
<feature type="domain" description="Laminin EGF-like" evidence="14">
    <location>
        <begin position="425"/>
        <end position="478"/>
    </location>
</feature>
<feature type="domain" description="Laminin IV type A" evidence="15">
    <location>
        <begin position="107"/>
        <end position="285"/>
    </location>
</feature>
<dbReference type="GO" id="GO:0045995">
    <property type="term" value="P:regulation of embryonic development"/>
    <property type="evidence" value="ECO:0007669"/>
    <property type="project" value="InterPro"/>
</dbReference>
<dbReference type="RefSeq" id="XP_013924243.1">
    <property type="nucleotide sequence ID" value="XM_014068768.1"/>
</dbReference>
<evidence type="ECO:0000256" key="1">
    <source>
        <dbReference type="ARBA" id="ARBA00004302"/>
    </source>
</evidence>
<dbReference type="PROSITE" id="PS01248">
    <property type="entry name" value="EGF_LAM_1"/>
    <property type="match status" value="3"/>
</dbReference>
<dbReference type="SUPFAM" id="SSF57196">
    <property type="entry name" value="EGF/Laminin"/>
    <property type="match status" value="8"/>
</dbReference>
<feature type="disulfide bond" evidence="12">
    <location>
        <begin position="57"/>
        <end position="66"/>
    </location>
</feature>
<dbReference type="InterPro" id="IPR000034">
    <property type="entry name" value="Laminin_IV"/>
</dbReference>
<keyword evidence="8 13" id="KW-0175">Coiled coil</keyword>
<dbReference type="PANTHER" id="PTHR10574:SF406">
    <property type="entry name" value="LAMININ SUBUNIT ALPHA 5"/>
    <property type="match status" value="1"/>
</dbReference>
<keyword evidence="5" id="KW-0677">Repeat</keyword>
<dbReference type="GeneID" id="106550797"/>
<feature type="domain" description="Laminin EGF-like" evidence="14">
    <location>
        <begin position="319"/>
        <end position="368"/>
    </location>
</feature>
<dbReference type="GO" id="GO:0007411">
    <property type="term" value="P:axon guidance"/>
    <property type="evidence" value="ECO:0007669"/>
    <property type="project" value="TreeGrafter"/>
</dbReference>
<evidence type="ECO:0000313" key="16">
    <source>
        <dbReference type="Proteomes" id="UP000504617"/>
    </source>
</evidence>
<dbReference type="Pfam" id="PF00052">
    <property type="entry name" value="Laminin_B"/>
    <property type="match status" value="1"/>
</dbReference>
<dbReference type="GO" id="GO:0009888">
    <property type="term" value="P:tissue development"/>
    <property type="evidence" value="ECO:0007669"/>
    <property type="project" value="TreeGrafter"/>
</dbReference>
<dbReference type="FunFam" id="2.10.25.10:FF:000467">
    <property type="entry name" value="Laminin subunit alpha 5"/>
    <property type="match status" value="1"/>
</dbReference>
<evidence type="ECO:0000256" key="11">
    <source>
        <dbReference type="ARBA" id="ARBA00023292"/>
    </source>
</evidence>
<feature type="domain" description="Laminin EGF-like" evidence="14">
    <location>
        <begin position="36"/>
        <end position="86"/>
    </location>
</feature>
<feature type="domain" description="Laminin EGF-like" evidence="14">
    <location>
        <begin position="526"/>
        <end position="572"/>
    </location>
</feature>
<accession>A0A6I9YIP5</accession>
<feature type="disulfide bond" evidence="12">
    <location>
        <begin position="395"/>
        <end position="404"/>
    </location>
</feature>
<dbReference type="FunFam" id="2.10.25.10:FF:000074">
    <property type="entry name" value="Laminin subunit alpha"/>
    <property type="match status" value="2"/>
</dbReference>
<dbReference type="InterPro" id="IPR009254">
    <property type="entry name" value="Laminin_aI"/>
</dbReference>
<feature type="disulfide bond" evidence="12">
    <location>
        <begin position="36"/>
        <end position="48"/>
    </location>
</feature>
<reference evidence="17" key="1">
    <citation type="submission" date="2025-08" db="UniProtKB">
        <authorList>
            <consortium name="RefSeq"/>
        </authorList>
    </citation>
    <scope>IDENTIFICATION</scope>
</reference>
<evidence type="ECO:0000256" key="3">
    <source>
        <dbReference type="ARBA" id="ARBA00022530"/>
    </source>
</evidence>
<dbReference type="GO" id="GO:0030155">
    <property type="term" value="P:regulation of cell adhesion"/>
    <property type="evidence" value="ECO:0007669"/>
    <property type="project" value="InterPro"/>
</dbReference>
<dbReference type="InterPro" id="IPR000742">
    <property type="entry name" value="EGF"/>
</dbReference>
<feature type="disulfide bond" evidence="12">
    <location>
        <begin position="338"/>
        <end position="347"/>
    </location>
</feature>
<keyword evidence="7" id="KW-0130">Cell adhesion</keyword>
<protein>
    <submittedName>
        <fullName evidence="17">Laminin subunit alpha-5-like</fullName>
    </submittedName>
</protein>
<dbReference type="FunFam" id="2.10.25.10:FF:000033">
    <property type="entry name" value="Laminin subunit alpha 2"/>
    <property type="match status" value="1"/>
</dbReference>
<feature type="domain" description="Laminin EGF-like" evidence="14">
    <location>
        <begin position="369"/>
        <end position="424"/>
    </location>
</feature>
<dbReference type="InterPro" id="IPR050440">
    <property type="entry name" value="Laminin/Netrin_ECM"/>
</dbReference>
<comment type="caution">
    <text evidence="12">Lacks conserved residue(s) required for the propagation of feature annotation.</text>
</comment>
<evidence type="ECO:0000256" key="4">
    <source>
        <dbReference type="ARBA" id="ARBA00022729"/>
    </source>
</evidence>
<comment type="subcellular location">
    <subcellularLocation>
        <location evidence="1">Secreted</location>
        <location evidence="1">Extracellular space</location>
        <location evidence="1">Extracellular matrix</location>
        <location evidence="1">Basement membrane</location>
    </subcellularLocation>
</comment>
<dbReference type="GO" id="GO:0005201">
    <property type="term" value="F:extracellular matrix structural constituent"/>
    <property type="evidence" value="ECO:0007669"/>
    <property type="project" value="TreeGrafter"/>
</dbReference>
<keyword evidence="4" id="KW-0732">Signal</keyword>
<dbReference type="PRINTS" id="PR00011">
    <property type="entry name" value="EGFLAMININ"/>
</dbReference>
<dbReference type="PROSITE" id="PS50027">
    <property type="entry name" value="EGF_LAM_2"/>
    <property type="match status" value="6"/>
</dbReference>
<keyword evidence="9 12" id="KW-1015">Disulfide bond</keyword>
<evidence type="ECO:0000256" key="2">
    <source>
        <dbReference type="ARBA" id="ARBA00022525"/>
    </source>
</evidence>
<dbReference type="KEGG" id="tsr:106550797"/>
<keyword evidence="16" id="KW-1185">Reference proteome</keyword>
<proteinExistence type="predicted"/>
<dbReference type="Proteomes" id="UP000504617">
    <property type="component" value="Unplaced"/>
</dbReference>
<dbReference type="FunFam" id="2.10.25.10:FF:000084">
    <property type="entry name" value="Laminin subunit alpha 3"/>
    <property type="match status" value="1"/>
</dbReference>
<feature type="disulfide bond" evidence="12">
    <location>
        <begin position="498"/>
        <end position="507"/>
    </location>
</feature>
<dbReference type="Gene3D" id="2.10.25.10">
    <property type="entry name" value="Laminin"/>
    <property type="match status" value="8"/>
</dbReference>
<dbReference type="GO" id="GO:0043256">
    <property type="term" value="C:laminin complex"/>
    <property type="evidence" value="ECO:0007669"/>
    <property type="project" value="UniProtKB-ARBA"/>
</dbReference>
<feature type="disulfide bond" evidence="12">
    <location>
        <begin position="462"/>
        <end position="476"/>
    </location>
</feature>
<sequence>MIRGLKAKTLCKPNIVGRQCDLCAPGYYGYPNCRACDCHEAGTKPSICHPITGECHCKENVEGARCDQCHLGTFSLDASNPKGCTKCFCFGATDRCHSAEKYRVEFTDMSGWTLLSGDRQGASTSVSLEDETVHADLRQFPDAFQELYWHAPSSYLGDQVSSYAGYLKYELHSDIQRGDVFIPMESRADVILKGNQMSIMFVEESYPAPGEVYKGELQLLEGNFRHTETHNPVSREELMMVLANLEQLQIRALFSPISSSVSLHRVILEKTSETGGSIPANSVELCLCPANYRGDSCQECAPGYYRDIKGLFLGKCIPCDCNGHSDQCLPGSGTCLNCQHNTEGDHCERCKDGFVGNSSLEEHVQCIGCPCPLSVPSNNFATGCIYKGSTTQCLCKPGYAGFSCERCAPGYYGNPLVIGSSCQPCDCSGNADPNMLFSDCNTLTGACTGCMYNTAGPRCEMCAAGFYGDAVVAKNCTECSCLPCGTDWCDPKTGQCQCKPGVTGQRCDRCQEGYYGYETCLGCQRCDCDIGSVNPNCHAQNGQCDCRPGVSGPRCQQCSPGYWGLSADGCSKCQCKGGSCNPRTGECTCTNGLTGKQCDTCIKKHEIPVVDGPDNMRCEACDSCVLLLLEDLQEIESDFPALERQLTSLNTTSIAWARLHSINGSMQAITSQVREYQKSIHRVRQHADELEEENTDFVQDLNALQHKATMTHRKANRLMDVTQETYQQAESLVLNVTKIQNKINDLIHQMNTFTTANASSTSAEEFRQKIAEVDAMLRHMKAMDFSFQRAIAVEERDETQNVLNRVRNELFNKLEANQQLVNQINDQLDHYSSDLMDLRDALNEAVNKTRQTEDLNSLNRNHLEETQQRSKEIEKQYDTIQTTLRMAKESLGKISEFLQMVINAKEESEKLLAQLDGARYPLSEKAKEYTLASNKIQKVELAEEHAKLLDELARNLSSIIDGTNQDGFIQRAINASNAYASIIEAVKNAEEA</sequence>
<organism evidence="16 17">
    <name type="scientific">Thamnophis sirtalis</name>
    <dbReference type="NCBI Taxonomy" id="35019"/>
    <lineage>
        <taxon>Eukaryota</taxon>
        <taxon>Metazoa</taxon>
        <taxon>Chordata</taxon>
        <taxon>Craniata</taxon>
        <taxon>Vertebrata</taxon>
        <taxon>Euteleostomi</taxon>
        <taxon>Lepidosauria</taxon>
        <taxon>Squamata</taxon>
        <taxon>Bifurcata</taxon>
        <taxon>Unidentata</taxon>
        <taxon>Episquamata</taxon>
        <taxon>Toxicofera</taxon>
        <taxon>Serpentes</taxon>
        <taxon>Colubroidea</taxon>
        <taxon>Colubridae</taxon>
        <taxon>Natricinae</taxon>
        <taxon>Thamnophis</taxon>
    </lineage>
</organism>
<dbReference type="GO" id="GO:0007155">
    <property type="term" value="P:cell adhesion"/>
    <property type="evidence" value="ECO:0007669"/>
    <property type="project" value="UniProtKB-KW"/>
</dbReference>
<dbReference type="OrthoDB" id="18487at2759"/>
<keyword evidence="10" id="KW-0325">Glycoprotein</keyword>
<dbReference type="CDD" id="cd00055">
    <property type="entry name" value="EGF_Lam"/>
    <property type="match status" value="9"/>
</dbReference>
<feature type="coiled-coil region" evidence="13">
    <location>
        <begin position="789"/>
        <end position="883"/>
    </location>
</feature>
<feature type="non-terminal residue" evidence="17">
    <location>
        <position position="992"/>
    </location>
</feature>
<dbReference type="GO" id="GO:0030334">
    <property type="term" value="P:regulation of cell migration"/>
    <property type="evidence" value="ECO:0007669"/>
    <property type="project" value="InterPro"/>
</dbReference>
<dbReference type="Pfam" id="PF00053">
    <property type="entry name" value="EGF_laminin"/>
    <property type="match status" value="7"/>
</dbReference>
<dbReference type="InterPro" id="IPR056863">
    <property type="entry name" value="LMN_ATRN_NET-like_EGF"/>
</dbReference>
<keyword evidence="3" id="KW-0272">Extracellular matrix</keyword>
<evidence type="ECO:0000256" key="6">
    <source>
        <dbReference type="ARBA" id="ARBA00022869"/>
    </source>
</evidence>
<keyword evidence="6" id="KW-0084">Basement membrane</keyword>
<evidence type="ECO:0000259" key="14">
    <source>
        <dbReference type="PROSITE" id="PS50027"/>
    </source>
</evidence>
<dbReference type="AlphaFoldDB" id="A0A6I9YIP5"/>
<keyword evidence="2" id="KW-0964">Secreted</keyword>
<dbReference type="PANTHER" id="PTHR10574">
    <property type="entry name" value="NETRIN/LAMININ-RELATED"/>
    <property type="match status" value="1"/>
</dbReference>
<name>A0A6I9YIP5_9SAUR</name>
<dbReference type="Pfam" id="PF06008">
    <property type="entry name" value="Laminin_I"/>
    <property type="match status" value="1"/>
</dbReference>
<evidence type="ECO:0000256" key="8">
    <source>
        <dbReference type="ARBA" id="ARBA00023054"/>
    </source>
</evidence>
<dbReference type="GO" id="GO:0009887">
    <property type="term" value="P:animal organ morphogenesis"/>
    <property type="evidence" value="ECO:0007669"/>
    <property type="project" value="TreeGrafter"/>
</dbReference>
<evidence type="ECO:0000259" key="15">
    <source>
        <dbReference type="PROSITE" id="PS51115"/>
    </source>
</evidence>
<dbReference type="Pfam" id="PF24973">
    <property type="entry name" value="EGF_LMN_ATRN"/>
    <property type="match status" value="1"/>
</dbReference>
<evidence type="ECO:0000256" key="5">
    <source>
        <dbReference type="ARBA" id="ARBA00022737"/>
    </source>
</evidence>
<dbReference type="GO" id="GO:0005102">
    <property type="term" value="F:signaling receptor binding"/>
    <property type="evidence" value="ECO:0007669"/>
    <property type="project" value="InterPro"/>
</dbReference>
<dbReference type="InterPro" id="IPR002049">
    <property type="entry name" value="LE_dom"/>
</dbReference>
<dbReference type="FunFam" id="2.10.25.10:FF:000051">
    <property type="entry name" value="Laminin subunit alpha 4"/>
    <property type="match status" value="1"/>
</dbReference>
<dbReference type="SMART" id="SM00281">
    <property type="entry name" value="LamB"/>
    <property type="match status" value="1"/>
</dbReference>